<protein>
    <recommendedName>
        <fullName evidence="1">Pyrrolo-quinoline quinone repeat domain-containing protein</fullName>
    </recommendedName>
</protein>
<dbReference type="PANTHER" id="PTHR34512:SF30">
    <property type="entry name" value="OUTER MEMBRANE PROTEIN ASSEMBLY FACTOR BAMB"/>
    <property type="match status" value="1"/>
</dbReference>
<gene>
    <name evidence="2" type="ORF">S01H4_24747</name>
</gene>
<feature type="domain" description="Pyrrolo-quinoline quinone repeat" evidence="1">
    <location>
        <begin position="51"/>
        <end position="154"/>
    </location>
</feature>
<proteinExistence type="predicted"/>
<accession>X1C3M7</accession>
<dbReference type="EMBL" id="BART01011671">
    <property type="protein sequence ID" value="GAG87947.1"/>
    <property type="molecule type" value="Genomic_DNA"/>
</dbReference>
<dbReference type="PANTHER" id="PTHR34512">
    <property type="entry name" value="CELL SURFACE PROTEIN"/>
    <property type="match status" value="1"/>
</dbReference>
<evidence type="ECO:0000259" key="1">
    <source>
        <dbReference type="Pfam" id="PF13360"/>
    </source>
</evidence>
<feature type="non-terminal residue" evidence="2">
    <location>
        <position position="213"/>
    </location>
</feature>
<comment type="caution">
    <text evidence="2">The sequence shown here is derived from an EMBL/GenBank/DDBJ whole genome shotgun (WGS) entry which is preliminary data.</text>
</comment>
<dbReference type="AlphaFoldDB" id="X1C3M7"/>
<evidence type="ECO:0000313" key="2">
    <source>
        <dbReference type="EMBL" id="GAG87947.1"/>
    </source>
</evidence>
<dbReference type="Gene3D" id="2.130.10.10">
    <property type="entry name" value="YVTN repeat-like/Quinoprotein amine dehydrogenase"/>
    <property type="match status" value="1"/>
</dbReference>
<dbReference type="InterPro" id="IPR015943">
    <property type="entry name" value="WD40/YVTN_repeat-like_dom_sf"/>
</dbReference>
<sequence>MVFVATLLLLIGLTFCPVSAEDWPQFGGPHRDGRSPASGLMDAWPDGGPTLAWSAEGLGLGYSSVAVVDDRLYTLGDQGDEQLVFALDCNNGNPIWQTRIGPANHANMPGSRSTPTVAQDKLYALGTDGDLACLNLSNGSVVWQRHLKTEFGAKLMLAMGKVAAWSSGDFNADGFVDGLDFIIWNDNKFTSSDQAGSGALVTGRLVRLVDTGV</sequence>
<organism evidence="2">
    <name type="scientific">marine sediment metagenome</name>
    <dbReference type="NCBI Taxonomy" id="412755"/>
    <lineage>
        <taxon>unclassified sequences</taxon>
        <taxon>metagenomes</taxon>
        <taxon>ecological metagenomes</taxon>
    </lineage>
</organism>
<reference evidence="2" key="1">
    <citation type="journal article" date="2014" name="Front. Microbiol.">
        <title>High frequency of phylogenetically diverse reductive dehalogenase-homologous genes in deep subseafloor sedimentary metagenomes.</title>
        <authorList>
            <person name="Kawai M."/>
            <person name="Futagami T."/>
            <person name="Toyoda A."/>
            <person name="Takaki Y."/>
            <person name="Nishi S."/>
            <person name="Hori S."/>
            <person name="Arai W."/>
            <person name="Tsubouchi T."/>
            <person name="Morono Y."/>
            <person name="Uchiyama I."/>
            <person name="Ito T."/>
            <person name="Fujiyama A."/>
            <person name="Inagaki F."/>
            <person name="Takami H."/>
        </authorList>
    </citation>
    <scope>NUCLEOTIDE SEQUENCE</scope>
    <source>
        <strain evidence="2">Expedition CK06-06</strain>
    </source>
</reference>
<name>X1C3M7_9ZZZZ</name>
<dbReference type="InterPro" id="IPR011047">
    <property type="entry name" value="Quinoprotein_ADH-like_sf"/>
</dbReference>
<dbReference type="Pfam" id="PF13360">
    <property type="entry name" value="PQQ_2"/>
    <property type="match status" value="1"/>
</dbReference>
<dbReference type="InterPro" id="IPR002372">
    <property type="entry name" value="PQQ_rpt_dom"/>
</dbReference>
<dbReference type="SUPFAM" id="SSF50998">
    <property type="entry name" value="Quinoprotein alcohol dehydrogenase-like"/>
    <property type="match status" value="1"/>
</dbReference>